<reference evidence="2 3" key="1">
    <citation type="submission" date="2018-10" db="EMBL/GenBank/DDBJ databases">
        <title>Dokdonia luteus sp. nov., isolated from sea water.</title>
        <authorList>
            <person name="Zhou L.Y."/>
            <person name="Du Z.J."/>
        </authorList>
    </citation>
    <scope>NUCLEOTIDE SEQUENCE [LARGE SCALE GENOMIC DNA]</scope>
    <source>
        <strain evidence="2 3">SH27</strain>
    </source>
</reference>
<gene>
    <name evidence="2" type="ORF">EAX61_08825</name>
</gene>
<evidence type="ECO:0000313" key="2">
    <source>
        <dbReference type="EMBL" id="RMB59153.1"/>
    </source>
</evidence>
<keyword evidence="1" id="KW-0812">Transmembrane</keyword>
<dbReference type="OrthoDB" id="1340494at2"/>
<organism evidence="2 3">
    <name type="scientific">Dokdonia sinensis</name>
    <dbReference type="NCBI Taxonomy" id="2479847"/>
    <lineage>
        <taxon>Bacteria</taxon>
        <taxon>Pseudomonadati</taxon>
        <taxon>Bacteroidota</taxon>
        <taxon>Flavobacteriia</taxon>
        <taxon>Flavobacteriales</taxon>
        <taxon>Flavobacteriaceae</taxon>
        <taxon>Dokdonia</taxon>
    </lineage>
</organism>
<comment type="caution">
    <text evidence="2">The sequence shown here is derived from an EMBL/GenBank/DDBJ whole genome shotgun (WGS) entry which is preliminary data.</text>
</comment>
<dbReference type="RefSeq" id="WP_121917321.1">
    <property type="nucleotide sequence ID" value="NZ_REFV01000007.1"/>
</dbReference>
<evidence type="ECO:0000256" key="1">
    <source>
        <dbReference type="SAM" id="Phobius"/>
    </source>
</evidence>
<keyword evidence="1" id="KW-1133">Transmembrane helix</keyword>
<evidence type="ECO:0000313" key="3">
    <source>
        <dbReference type="Proteomes" id="UP000281985"/>
    </source>
</evidence>
<dbReference type="Proteomes" id="UP000281985">
    <property type="component" value="Unassembled WGS sequence"/>
</dbReference>
<accession>A0A3M0GC87</accession>
<dbReference type="EMBL" id="REFV01000007">
    <property type="protein sequence ID" value="RMB59153.1"/>
    <property type="molecule type" value="Genomic_DNA"/>
</dbReference>
<name>A0A3M0GC87_9FLAO</name>
<feature type="transmembrane region" description="Helical" evidence="1">
    <location>
        <begin position="115"/>
        <end position="134"/>
    </location>
</feature>
<proteinExistence type="predicted"/>
<keyword evidence="1" id="KW-0472">Membrane</keyword>
<keyword evidence="3" id="KW-1185">Reference proteome</keyword>
<dbReference type="AlphaFoldDB" id="A0A3M0GC87"/>
<protein>
    <submittedName>
        <fullName evidence="2">Uncharacterized protein</fullName>
    </submittedName>
</protein>
<sequence>MHRDIILSAFAKAKTEEFKKTRIEPSVNKASKCIEAYIADYSTIPFSARSLRNAHNDALDKTKTVKILQPDVLNALCMYLGFETYADYIREREAHSPEEKVQQEDNESKQSVKHYKWIALLALVMLVGSSIYFFSNKQRWMIWQENQYVEVPFDRIMLKEGRLKLYKEERLDNFRKVVLTCDTTFFTKAGNPRFWYGKNNDKELEFFTDLAQHPETGKSLKPITIYMIKKYLCAE</sequence>